<keyword evidence="2" id="KW-1185">Reference proteome</keyword>
<dbReference type="Proteomes" id="UP000298602">
    <property type="component" value="Chromosome"/>
</dbReference>
<dbReference type="KEGG" id="dax:FDQ92_14265"/>
<evidence type="ECO:0000313" key="2">
    <source>
        <dbReference type="Proteomes" id="UP000298602"/>
    </source>
</evidence>
<sequence length="119" mass="13642">MMRSRWSLQELAAWAGWGRIEERIPELLRPAVWTASVERAATLGIAGRVMALLPLANLREHGLWDLQRLEAATRSVVNELRASTLNKAHFRPVLEADSWEAAILAVQRHRSRLFPFSYR</sequence>
<evidence type="ECO:0000313" key="1">
    <source>
        <dbReference type="EMBL" id="QCQ23234.1"/>
    </source>
</evidence>
<accession>A0A4P8L5R5</accession>
<dbReference type="EMBL" id="CP040098">
    <property type="protein sequence ID" value="QCQ23234.1"/>
    <property type="molecule type" value="Genomic_DNA"/>
</dbReference>
<reference evidence="1 2" key="1">
    <citation type="submission" date="2019-05" db="EMBL/GenBank/DDBJ databases">
        <title>The Complete Genome Sequence of the n-alkane-degrading Desulfoglaeba alkanexedens ALDC reveals multiple alkylsuccinate synthase gene clusters.</title>
        <authorList>
            <person name="Callaghan A.V."/>
            <person name="Davidova I.A."/>
            <person name="Duncan K.E."/>
            <person name="Morris B."/>
            <person name="McInerney M.J."/>
        </authorList>
    </citation>
    <scope>NUCLEOTIDE SEQUENCE [LARGE SCALE GENOMIC DNA]</scope>
    <source>
        <strain evidence="1 2">ALDC</strain>
    </source>
</reference>
<dbReference type="RefSeq" id="WP_137425513.1">
    <property type="nucleotide sequence ID" value="NZ_CP040098.1"/>
</dbReference>
<protein>
    <submittedName>
        <fullName evidence="1">Uncharacterized protein</fullName>
    </submittedName>
</protein>
<name>A0A4P8L5R5_9BACT</name>
<gene>
    <name evidence="1" type="ORF">FDQ92_14265</name>
</gene>
<dbReference type="OrthoDB" id="5421591at2"/>
<organism evidence="1 2">
    <name type="scientific">Desulfoglaeba alkanexedens ALDC</name>
    <dbReference type="NCBI Taxonomy" id="980445"/>
    <lineage>
        <taxon>Bacteria</taxon>
        <taxon>Pseudomonadati</taxon>
        <taxon>Thermodesulfobacteriota</taxon>
        <taxon>Syntrophobacteria</taxon>
        <taxon>Syntrophobacterales</taxon>
        <taxon>Syntrophobacteraceae</taxon>
        <taxon>Desulfoglaeba</taxon>
    </lineage>
</organism>
<proteinExistence type="predicted"/>
<reference evidence="1 2" key="2">
    <citation type="submission" date="2019-05" db="EMBL/GenBank/DDBJ databases">
        <authorList>
            <person name="Suflita J.M."/>
            <person name="Marks C.R."/>
        </authorList>
    </citation>
    <scope>NUCLEOTIDE SEQUENCE [LARGE SCALE GENOMIC DNA]</scope>
    <source>
        <strain evidence="1 2">ALDC</strain>
    </source>
</reference>
<dbReference type="AlphaFoldDB" id="A0A4P8L5R5"/>